<organism evidence="1">
    <name type="scientific">Planktothrix agardhii</name>
    <name type="common">Oscillatoria agardhii</name>
    <dbReference type="NCBI Taxonomy" id="1160"/>
    <lineage>
        <taxon>Bacteria</taxon>
        <taxon>Bacillati</taxon>
        <taxon>Cyanobacteriota</taxon>
        <taxon>Cyanophyceae</taxon>
        <taxon>Oscillatoriophycideae</taxon>
        <taxon>Oscillatoriales</taxon>
        <taxon>Microcoleaceae</taxon>
        <taxon>Planktothrix</taxon>
    </lineage>
</organism>
<protein>
    <submittedName>
        <fullName evidence="1">Uncharacterized protein</fullName>
    </submittedName>
</protein>
<accession>A0A1J1JK98</accession>
<dbReference type="EMBL" id="LO018304">
    <property type="protein sequence ID" value="CUM61866.1"/>
    <property type="molecule type" value="Genomic_DNA"/>
</dbReference>
<sequence>MRASSLAINNNIAIMDIIEIIKSENFEADTPQFARVLIITLN</sequence>
<dbReference type="AlphaFoldDB" id="A0A1J1JK98"/>
<reference evidence="1" key="1">
    <citation type="submission" date="2015-09" db="EMBL/GenBank/DDBJ databases">
        <authorList>
            <person name="Jackson K.R."/>
            <person name="Lunt B.L."/>
            <person name="Fisher J.N.B."/>
            <person name="Gardner A.V."/>
            <person name="Bailey M.E."/>
            <person name="Deus L.M."/>
            <person name="Earl A.S."/>
            <person name="Gibby P.D."/>
            <person name="Hartmann K.A."/>
            <person name="Liu J.E."/>
            <person name="Manci A.M."/>
            <person name="Nielsen D.A."/>
            <person name="Solomon M.B."/>
            <person name="Breakwell D.P."/>
            <person name="Burnett S.H."/>
            <person name="Grose J.H."/>
        </authorList>
    </citation>
    <scope>NUCLEOTIDE SEQUENCE</scope>
    <source>
        <strain evidence="1">7805</strain>
    </source>
</reference>
<evidence type="ECO:0000313" key="1">
    <source>
        <dbReference type="EMBL" id="CUM61866.1"/>
    </source>
</evidence>
<name>A0A1J1JK98_PLAAG</name>
<proteinExistence type="predicted"/>
<gene>
    <name evidence="1" type="ORF">PLAM_3900</name>
</gene>